<dbReference type="CDD" id="cd00143">
    <property type="entry name" value="PP2Cc"/>
    <property type="match status" value="1"/>
</dbReference>
<accession>A0ABP1FUJ4</accession>
<evidence type="ECO:0000313" key="3">
    <source>
        <dbReference type="EMBL" id="CAL5221222.1"/>
    </source>
</evidence>
<comment type="caution">
    <text evidence="3">The sequence shown here is derived from an EMBL/GenBank/DDBJ whole genome shotgun (WGS) entry which is preliminary data.</text>
</comment>
<protein>
    <submittedName>
        <fullName evidence="3">G3373 protein</fullName>
    </submittedName>
</protein>
<dbReference type="InterPro" id="IPR015655">
    <property type="entry name" value="PP2C"/>
</dbReference>
<dbReference type="SMART" id="SM00332">
    <property type="entry name" value="PP2Cc"/>
    <property type="match status" value="1"/>
</dbReference>
<feature type="region of interest" description="Disordered" evidence="1">
    <location>
        <begin position="66"/>
        <end position="113"/>
    </location>
</feature>
<proteinExistence type="predicted"/>
<evidence type="ECO:0000256" key="1">
    <source>
        <dbReference type="SAM" id="MobiDB-lite"/>
    </source>
</evidence>
<evidence type="ECO:0000313" key="4">
    <source>
        <dbReference type="Proteomes" id="UP001497392"/>
    </source>
</evidence>
<dbReference type="InterPro" id="IPR001932">
    <property type="entry name" value="PPM-type_phosphatase-like_dom"/>
</dbReference>
<dbReference type="Proteomes" id="UP001497392">
    <property type="component" value="Unassembled WGS sequence"/>
</dbReference>
<dbReference type="PROSITE" id="PS51746">
    <property type="entry name" value="PPM_2"/>
    <property type="match status" value="1"/>
</dbReference>
<keyword evidence="4" id="KW-1185">Reference proteome</keyword>
<gene>
    <name evidence="3" type="primary">g3373</name>
    <name evidence="3" type="ORF">VP750_LOCUS2881</name>
</gene>
<organism evidence="3 4">
    <name type="scientific">Coccomyxa viridis</name>
    <dbReference type="NCBI Taxonomy" id="1274662"/>
    <lineage>
        <taxon>Eukaryota</taxon>
        <taxon>Viridiplantae</taxon>
        <taxon>Chlorophyta</taxon>
        <taxon>core chlorophytes</taxon>
        <taxon>Trebouxiophyceae</taxon>
        <taxon>Trebouxiophyceae incertae sedis</taxon>
        <taxon>Coccomyxaceae</taxon>
        <taxon>Coccomyxa</taxon>
    </lineage>
</organism>
<sequence length="447" mass="48054">MSIYTVGEYWSVVREGGGSLFRAKGEMDKQPKPLPSPQVLTNGDAEFHQEALRLSPLQPESILKKPLAPPIDMQANGCTGTEKQKGKRPNVSFSDELEEENSEPPILSLAESTKKRFAKERPLETGPLPEAAPLPLDAGPFAGAAPSLGQLCFGASQARGARPYMEDRHTILANYEPTGTAVAAAEAGVLRSFAGVYDGHNGSQTAEEAAARLHVLLAEERGFASCSGEAQAAERESTAMRDALERSFLRIDAEVLNRARAENARDGSCALVAVRIGGSLWTAHAGDCRAVLSRGRVAVPLTEDHKPGLERERARVEGSGGRVEMQRCWRIISTARGTNTGLAVSRSLGDLDFKEPSMYVECMPDVGRVQLLPEDSMVIMASDGLWDVLSDQQAVETAEETLKDQIAGKGHVSDAVAKEVSSALVMAALRKGTLDNVTVVILLLRWD</sequence>
<reference evidence="3 4" key="1">
    <citation type="submission" date="2024-06" db="EMBL/GenBank/DDBJ databases">
        <authorList>
            <person name="Kraege A."/>
            <person name="Thomma B."/>
        </authorList>
    </citation>
    <scope>NUCLEOTIDE SEQUENCE [LARGE SCALE GENOMIC DNA]</scope>
</reference>
<dbReference type="SUPFAM" id="SSF81606">
    <property type="entry name" value="PP2C-like"/>
    <property type="match status" value="1"/>
</dbReference>
<dbReference type="Pfam" id="PF00481">
    <property type="entry name" value="PP2C"/>
    <property type="match status" value="1"/>
</dbReference>
<evidence type="ECO:0000259" key="2">
    <source>
        <dbReference type="PROSITE" id="PS51746"/>
    </source>
</evidence>
<dbReference type="PANTHER" id="PTHR47992">
    <property type="entry name" value="PROTEIN PHOSPHATASE"/>
    <property type="match status" value="1"/>
</dbReference>
<feature type="domain" description="PPM-type phosphatase" evidence="2">
    <location>
        <begin position="152"/>
        <end position="444"/>
    </location>
</feature>
<dbReference type="InterPro" id="IPR036457">
    <property type="entry name" value="PPM-type-like_dom_sf"/>
</dbReference>
<dbReference type="Gene3D" id="3.60.40.10">
    <property type="entry name" value="PPM-type phosphatase domain"/>
    <property type="match status" value="1"/>
</dbReference>
<dbReference type="EMBL" id="CAXHTA020000005">
    <property type="protein sequence ID" value="CAL5221222.1"/>
    <property type="molecule type" value="Genomic_DNA"/>
</dbReference>
<name>A0ABP1FUJ4_9CHLO</name>